<keyword evidence="3 9" id="KW-0963">Cytoplasm</keyword>
<dbReference type="PANTHER" id="PTHR10815">
    <property type="entry name" value="METHYLATED-DNA--PROTEIN-CYSTEINE METHYLTRANSFERASE"/>
    <property type="match status" value="1"/>
</dbReference>
<organism evidence="12 13">
    <name type="scientific">Piscibacillus halophilus</name>
    <dbReference type="NCBI Taxonomy" id="571933"/>
    <lineage>
        <taxon>Bacteria</taxon>
        <taxon>Bacillati</taxon>
        <taxon>Bacillota</taxon>
        <taxon>Bacilli</taxon>
        <taxon>Bacillales</taxon>
        <taxon>Bacillaceae</taxon>
        <taxon>Piscibacillus</taxon>
    </lineage>
</organism>
<evidence type="ECO:0000256" key="8">
    <source>
        <dbReference type="ARBA" id="ARBA00049348"/>
    </source>
</evidence>
<dbReference type="CDD" id="cd06445">
    <property type="entry name" value="ATase"/>
    <property type="match status" value="1"/>
</dbReference>
<evidence type="ECO:0000313" key="12">
    <source>
        <dbReference type="EMBL" id="SER11349.1"/>
    </source>
</evidence>
<comment type="catalytic activity">
    <reaction evidence="1 9">
        <text>a 4-O-methyl-thymidine in DNA + L-cysteinyl-[protein] = a thymidine in DNA + S-methyl-L-cysteinyl-[protein]</text>
        <dbReference type="Rhea" id="RHEA:53428"/>
        <dbReference type="Rhea" id="RHEA-COMP:10131"/>
        <dbReference type="Rhea" id="RHEA-COMP:10132"/>
        <dbReference type="Rhea" id="RHEA-COMP:13555"/>
        <dbReference type="Rhea" id="RHEA-COMP:13556"/>
        <dbReference type="ChEBI" id="CHEBI:29950"/>
        <dbReference type="ChEBI" id="CHEBI:82612"/>
        <dbReference type="ChEBI" id="CHEBI:137386"/>
        <dbReference type="ChEBI" id="CHEBI:137387"/>
        <dbReference type="EC" id="2.1.1.63"/>
    </reaction>
</comment>
<evidence type="ECO:0000313" key="13">
    <source>
        <dbReference type="Proteomes" id="UP000199427"/>
    </source>
</evidence>
<protein>
    <recommendedName>
        <fullName evidence="9">Methylated-DNA--protein-cysteine methyltransferase</fullName>
        <ecNumber evidence="9">2.1.1.63</ecNumber>
    </recommendedName>
    <alternativeName>
        <fullName evidence="9">6-O-methylguanine-DNA methyltransferase</fullName>
        <shortName evidence="9">MGMT</shortName>
    </alternativeName>
    <alternativeName>
        <fullName evidence="9">O-6-methylguanine-DNA-alkyltransferase</fullName>
    </alternativeName>
</protein>
<evidence type="ECO:0000256" key="7">
    <source>
        <dbReference type="ARBA" id="ARBA00023204"/>
    </source>
</evidence>
<dbReference type="Proteomes" id="UP000199427">
    <property type="component" value="Unassembled WGS sequence"/>
</dbReference>
<feature type="active site" description="Nucleophile; methyl group acceptor" evidence="9">
    <location>
        <position position="135"/>
    </location>
</feature>
<dbReference type="RefSeq" id="WP_305728829.1">
    <property type="nucleotide sequence ID" value="NZ_FOES01000048.1"/>
</dbReference>
<comment type="function">
    <text evidence="9">Involved in the cellular defense against the biological effects of O6-methylguanine (O6-MeG) and O4-methylthymine (O4-MeT) in DNA. Repairs the methylated nucleobase in DNA by stoichiometrically transferring the methyl group to a cysteine residue in the enzyme. This is a suicide reaction: the enzyme is irreversibly inactivated.</text>
</comment>
<keyword evidence="13" id="KW-1185">Reference proteome</keyword>
<dbReference type="InterPro" id="IPR014048">
    <property type="entry name" value="MethylDNA_cys_MeTrfase_DNA-bd"/>
</dbReference>
<dbReference type="InterPro" id="IPR036217">
    <property type="entry name" value="MethylDNA_cys_MeTrfase_DNAb"/>
</dbReference>
<evidence type="ECO:0000256" key="1">
    <source>
        <dbReference type="ARBA" id="ARBA00001286"/>
    </source>
</evidence>
<feature type="domain" description="Methylated-DNA-[protein]-cysteine S-methyltransferase DNA binding" evidence="10">
    <location>
        <begin position="84"/>
        <end position="163"/>
    </location>
</feature>
<comment type="catalytic activity">
    <reaction evidence="8 9">
        <text>a 6-O-methyl-2'-deoxyguanosine in DNA + L-cysteinyl-[protein] = S-methyl-L-cysteinyl-[protein] + a 2'-deoxyguanosine in DNA</text>
        <dbReference type="Rhea" id="RHEA:24000"/>
        <dbReference type="Rhea" id="RHEA-COMP:10131"/>
        <dbReference type="Rhea" id="RHEA-COMP:10132"/>
        <dbReference type="Rhea" id="RHEA-COMP:11367"/>
        <dbReference type="Rhea" id="RHEA-COMP:11368"/>
        <dbReference type="ChEBI" id="CHEBI:29950"/>
        <dbReference type="ChEBI" id="CHEBI:82612"/>
        <dbReference type="ChEBI" id="CHEBI:85445"/>
        <dbReference type="ChEBI" id="CHEBI:85448"/>
        <dbReference type="EC" id="2.1.1.63"/>
    </reaction>
</comment>
<keyword evidence="7 9" id="KW-0234">DNA repair</keyword>
<dbReference type="HAMAP" id="MF_00772">
    <property type="entry name" value="OGT"/>
    <property type="match status" value="1"/>
</dbReference>
<evidence type="ECO:0000256" key="3">
    <source>
        <dbReference type="ARBA" id="ARBA00022490"/>
    </source>
</evidence>
<reference evidence="12 13" key="1">
    <citation type="submission" date="2016-10" db="EMBL/GenBank/DDBJ databases">
        <authorList>
            <person name="de Groot N.N."/>
        </authorList>
    </citation>
    <scope>NUCLEOTIDE SEQUENCE [LARGE SCALE GENOMIC DNA]</scope>
    <source>
        <strain evidence="12 13">DSM 21633</strain>
    </source>
</reference>
<keyword evidence="4 9" id="KW-0489">Methyltransferase</keyword>
<dbReference type="InterPro" id="IPR001497">
    <property type="entry name" value="MethylDNA_cys_MeTrfase_AS"/>
</dbReference>
<gene>
    <name evidence="12" type="ORF">SAMN05216362_1488</name>
</gene>
<dbReference type="Pfam" id="PF01035">
    <property type="entry name" value="DNA_binding_1"/>
    <property type="match status" value="1"/>
</dbReference>
<dbReference type="Pfam" id="PF02870">
    <property type="entry name" value="Methyltransf_1N"/>
    <property type="match status" value="1"/>
</dbReference>
<evidence type="ECO:0000259" key="11">
    <source>
        <dbReference type="Pfam" id="PF02870"/>
    </source>
</evidence>
<sequence length="173" mass="19671">MKPLTLTSFESSIGTFLIGGHEEAVYFVKMGDRDEWVEKWRLKNQVAEPVFDENAFSNVKEEFLQYLNGELINFTFKTDLLGTEFQKQVWKALKDIPYGQQWTYKDIAGAINKPKAIRAVGGAINKNPITIAIPCHRVIGSDGSLTGYASGLDKKRFLLHHETKSKHWLHQTS</sequence>
<dbReference type="SUPFAM" id="SSF53155">
    <property type="entry name" value="Methylated DNA-protein cysteine methyltransferase domain"/>
    <property type="match status" value="1"/>
</dbReference>
<dbReference type="SUPFAM" id="SSF46767">
    <property type="entry name" value="Methylated DNA-protein cysteine methyltransferase, C-terminal domain"/>
    <property type="match status" value="1"/>
</dbReference>
<dbReference type="AlphaFoldDB" id="A0A1H9LJF0"/>
<feature type="domain" description="Methylguanine DNA methyltransferase ribonuclease-like" evidence="11">
    <location>
        <begin position="7"/>
        <end position="80"/>
    </location>
</feature>
<accession>A0A1H9LJF0</accession>
<dbReference type="GO" id="GO:0003908">
    <property type="term" value="F:methylated-DNA-[protein]-cysteine S-methyltransferase activity"/>
    <property type="evidence" value="ECO:0007669"/>
    <property type="project" value="UniProtKB-UniRule"/>
</dbReference>
<evidence type="ECO:0000259" key="10">
    <source>
        <dbReference type="Pfam" id="PF01035"/>
    </source>
</evidence>
<dbReference type="EC" id="2.1.1.63" evidence="9"/>
<evidence type="ECO:0000256" key="6">
    <source>
        <dbReference type="ARBA" id="ARBA00022763"/>
    </source>
</evidence>
<comment type="similarity">
    <text evidence="2 9">Belongs to the MGMT family.</text>
</comment>
<proteinExistence type="inferred from homology"/>
<dbReference type="InterPro" id="IPR036631">
    <property type="entry name" value="MGMT_N_sf"/>
</dbReference>
<comment type="miscellaneous">
    <text evidence="9">This enzyme catalyzes only one turnover and therefore is not strictly catalytic. According to one definition, an enzyme is a biocatalyst that acts repeatedly and over many reaction cycles.</text>
</comment>
<dbReference type="EMBL" id="FOES01000048">
    <property type="protein sequence ID" value="SER11349.1"/>
    <property type="molecule type" value="Genomic_DNA"/>
</dbReference>
<keyword evidence="5 9" id="KW-0808">Transferase</keyword>
<dbReference type="InterPro" id="IPR036388">
    <property type="entry name" value="WH-like_DNA-bd_sf"/>
</dbReference>
<dbReference type="PROSITE" id="PS00374">
    <property type="entry name" value="MGMT"/>
    <property type="match status" value="1"/>
</dbReference>
<evidence type="ECO:0000256" key="9">
    <source>
        <dbReference type="HAMAP-Rule" id="MF_00772"/>
    </source>
</evidence>
<dbReference type="InterPro" id="IPR023546">
    <property type="entry name" value="MGMT"/>
</dbReference>
<dbReference type="FunFam" id="1.10.10.10:FF:000214">
    <property type="entry name" value="Methylated-DNA--protein-cysteine methyltransferase"/>
    <property type="match status" value="1"/>
</dbReference>
<evidence type="ECO:0000256" key="2">
    <source>
        <dbReference type="ARBA" id="ARBA00008711"/>
    </source>
</evidence>
<dbReference type="GO" id="GO:0005737">
    <property type="term" value="C:cytoplasm"/>
    <property type="evidence" value="ECO:0007669"/>
    <property type="project" value="UniProtKB-SubCell"/>
</dbReference>
<evidence type="ECO:0000256" key="4">
    <source>
        <dbReference type="ARBA" id="ARBA00022603"/>
    </source>
</evidence>
<evidence type="ECO:0000256" key="5">
    <source>
        <dbReference type="ARBA" id="ARBA00022679"/>
    </source>
</evidence>
<dbReference type="GO" id="GO:0006307">
    <property type="term" value="P:DNA alkylation repair"/>
    <property type="evidence" value="ECO:0007669"/>
    <property type="project" value="UniProtKB-UniRule"/>
</dbReference>
<keyword evidence="6 9" id="KW-0227">DNA damage</keyword>
<comment type="subcellular location">
    <subcellularLocation>
        <location evidence="9">Cytoplasm</location>
    </subcellularLocation>
</comment>
<dbReference type="NCBIfam" id="TIGR00589">
    <property type="entry name" value="ogt"/>
    <property type="match status" value="1"/>
</dbReference>
<dbReference type="STRING" id="571933.SAMN05216362_1488"/>
<dbReference type="InterPro" id="IPR008332">
    <property type="entry name" value="MethylG_MeTrfase_N"/>
</dbReference>
<dbReference type="GO" id="GO:0032259">
    <property type="term" value="P:methylation"/>
    <property type="evidence" value="ECO:0007669"/>
    <property type="project" value="UniProtKB-KW"/>
</dbReference>
<name>A0A1H9LJF0_9BACI</name>
<dbReference type="PANTHER" id="PTHR10815:SF13">
    <property type="entry name" value="METHYLATED-DNA--PROTEIN-CYSTEINE METHYLTRANSFERASE"/>
    <property type="match status" value="1"/>
</dbReference>
<dbReference type="Gene3D" id="1.10.10.10">
    <property type="entry name" value="Winged helix-like DNA-binding domain superfamily/Winged helix DNA-binding domain"/>
    <property type="match status" value="1"/>
</dbReference>